<dbReference type="AlphaFoldDB" id="A0A8J3KIX5"/>
<keyword evidence="2" id="KW-1185">Reference proteome</keyword>
<gene>
    <name evidence="1" type="ORF">Cco03nite_05970</name>
</gene>
<evidence type="ECO:0000313" key="2">
    <source>
        <dbReference type="Proteomes" id="UP000630887"/>
    </source>
</evidence>
<sequence length="247" mass="26838">MDQGSGSGGTITLWRATAQAELDLVATAGWRAWPASFADRPFEVHLERRPAELVARTSLAATAGVGYVTSFEVRSAFVEHCLGHRIGSGSDAWYSLPEAEVAGLNENLVSVIIEQAEYRAALDDREFADARAAALPSAWRGYLQRSAWFRRGWQPTGCYLWLYPPREGIELAEAWGEDAVGAHPGIAIIGGNGSREHLAIDLRKDDPPVLLVDAYASEGWADALVQANSVAEFTGRVEAGSFDFSWD</sequence>
<organism evidence="1 2">
    <name type="scientific">Catellatospora coxensis</name>
    <dbReference type="NCBI Taxonomy" id="310354"/>
    <lineage>
        <taxon>Bacteria</taxon>
        <taxon>Bacillati</taxon>
        <taxon>Actinomycetota</taxon>
        <taxon>Actinomycetes</taxon>
        <taxon>Micromonosporales</taxon>
        <taxon>Micromonosporaceae</taxon>
        <taxon>Catellatospora</taxon>
    </lineage>
</organism>
<reference evidence="1 2" key="1">
    <citation type="submission" date="2021-01" db="EMBL/GenBank/DDBJ databases">
        <title>Whole genome shotgun sequence of Catellatospora coxensis NBRC 107359.</title>
        <authorList>
            <person name="Komaki H."/>
            <person name="Tamura T."/>
        </authorList>
    </citation>
    <scope>NUCLEOTIDE SEQUENCE [LARGE SCALE GENOMIC DNA]</scope>
    <source>
        <strain evidence="1 2">NBRC 107359</strain>
    </source>
</reference>
<proteinExistence type="predicted"/>
<evidence type="ECO:0000313" key="1">
    <source>
        <dbReference type="EMBL" id="GIG03897.1"/>
    </source>
</evidence>
<dbReference type="RefSeq" id="WP_203688360.1">
    <property type="nucleotide sequence ID" value="NZ_BAAALC010000049.1"/>
</dbReference>
<name>A0A8J3KIX5_9ACTN</name>
<accession>A0A8J3KIX5</accession>
<comment type="caution">
    <text evidence="1">The sequence shown here is derived from an EMBL/GenBank/DDBJ whole genome shotgun (WGS) entry which is preliminary data.</text>
</comment>
<dbReference type="Proteomes" id="UP000630887">
    <property type="component" value="Unassembled WGS sequence"/>
</dbReference>
<evidence type="ECO:0008006" key="3">
    <source>
        <dbReference type="Google" id="ProtNLM"/>
    </source>
</evidence>
<dbReference type="EMBL" id="BONI01000004">
    <property type="protein sequence ID" value="GIG03897.1"/>
    <property type="molecule type" value="Genomic_DNA"/>
</dbReference>
<protein>
    <recommendedName>
        <fullName evidence="3">SMI1/KNR4 family protein</fullName>
    </recommendedName>
</protein>